<dbReference type="GO" id="GO:0006493">
    <property type="term" value="P:protein O-linked glycosylation"/>
    <property type="evidence" value="ECO:0007669"/>
    <property type="project" value="TreeGrafter"/>
</dbReference>
<evidence type="ECO:0000256" key="6">
    <source>
        <dbReference type="ARBA" id="ARBA00022679"/>
    </source>
</evidence>
<evidence type="ECO:0000256" key="17">
    <source>
        <dbReference type="PROSITE-ProRule" id="PRU00059"/>
    </source>
</evidence>
<dbReference type="GO" id="GO:0000139">
    <property type="term" value="C:Golgi membrane"/>
    <property type="evidence" value="ECO:0007669"/>
    <property type="project" value="UniProtKB-SubCell"/>
</dbReference>
<feature type="domain" description="CUB" evidence="20">
    <location>
        <begin position="282"/>
        <end position="391"/>
    </location>
</feature>
<dbReference type="GO" id="GO:0016758">
    <property type="term" value="F:hexosyltransferase activity"/>
    <property type="evidence" value="ECO:0007669"/>
    <property type="project" value="InterPro"/>
</dbReference>
<evidence type="ECO:0000256" key="15">
    <source>
        <dbReference type="ARBA" id="ARBA00023157"/>
    </source>
</evidence>
<dbReference type="InterPro" id="IPR002659">
    <property type="entry name" value="Glyco_trans_31"/>
</dbReference>
<evidence type="ECO:0000256" key="8">
    <source>
        <dbReference type="ARBA" id="ARBA00022729"/>
    </source>
</evidence>
<comment type="subcellular location">
    <subcellularLocation>
        <location evidence="1">Golgi apparatus membrane</location>
        <topology evidence="1">Single-pass type II membrane protein</topology>
    </subcellularLocation>
</comment>
<dbReference type="CDD" id="cd00041">
    <property type="entry name" value="CUB"/>
    <property type="match status" value="1"/>
</dbReference>
<keyword evidence="5 21" id="KW-0328">Glycosyltransferase</keyword>
<keyword evidence="11 19" id="KW-1133">Transmembrane helix</keyword>
<dbReference type="FunFam" id="3.90.550.50:FF:000001">
    <property type="entry name" value="Hexosyltransferase"/>
    <property type="match status" value="1"/>
</dbReference>
<keyword evidence="6 21" id="KW-0808">Transferase</keyword>
<evidence type="ECO:0000256" key="3">
    <source>
        <dbReference type="ARBA" id="ARBA00008661"/>
    </source>
</evidence>
<comment type="caution">
    <text evidence="21">The sequence shown here is derived from an EMBL/GenBank/DDBJ whole genome shotgun (WGS) entry which is preliminary data.</text>
</comment>
<dbReference type="GO" id="GO:0030311">
    <property type="term" value="P:poly-N-acetyllactosamine biosynthetic process"/>
    <property type="evidence" value="ECO:0007669"/>
    <property type="project" value="TreeGrafter"/>
</dbReference>
<evidence type="ECO:0000256" key="2">
    <source>
        <dbReference type="ARBA" id="ARBA00004922"/>
    </source>
</evidence>
<dbReference type="PANTHER" id="PTHR11214">
    <property type="entry name" value="BETA-1,3-N-ACETYLGLUCOSAMINYLTRANSFERASE"/>
    <property type="match status" value="1"/>
</dbReference>
<dbReference type="GO" id="GO:0008194">
    <property type="term" value="F:UDP-glycosyltransferase activity"/>
    <property type="evidence" value="ECO:0007669"/>
    <property type="project" value="TreeGrafter"/>
</dbReference>
<protein>
    <submittedName>
        <fullName evidence="21">N-acetyllactosaminide beta-1,3-N-acetylglucosaminyltransferase 2</fullName>
    </submittedName>
</protein>
<evidence type="ECO:0000256" key="9">
    <source>
        <dbReference type="ARBA" id="ARBA00022737"/>
    </source>
</evidence>
<evidence type="ECO:0000256" key="1">
    <source>
        <dbReference type="ARBA" id="ARBA00004323"/>
    </source>
</evidence>
<keyword evidence="13" id="KW-0443">Lipid metabolism</keyword>
<comment type="similarity">
    <text evidence="3">Belongs to the glycosyltransferase 31 family.</text>
</comment>
<dbReference type="InterPro" id="IPR000742">
    <property type="entry name" value="EGF"/>
</dbReference>
<evidence type="ECO:0000256" key="12">
    <source>
        <dbReference type="ARBA" id="ARBA00023034"/>
    </source>
</evidence>
<evidence type="ECO:0000256" key="14">
    <source>
        <dbReference type="ARBA" id="ARBA00023136"/>
    </source>
</evidence>
<sequence>MEQRRLDFIYNPLVTSSFSGNARLLEQPDWRNDTDPMNPCEPDYRVPLQVLDYNTLPQPFRDFLLHMRCRTFPMLINQPCVCDTTPFLLVVVKSLIQHFERRQAIRETWGQTRKNGNQTVATVFLLGNSLPADHFPDLQGILSHEAELHKDLLQWDYRDTFFNLTLKEVLFLEWFKQNCPHARYVLKGDDDVFVNTLQIIKFLEKLPESKKKDFFTGDVISNASPHRERMHKYFIPESVFVGHYPPYAGGGGYLLSGLWMLCDSKVSSSPGDDGAFFALRSCHQQLGGDSGEFFSPDYLCSNPPLWCNWTIRVDPTKRVHLDLEDLTPADACHVKQDQLHVEDPAGGHKLLLKCWRETKFTSSTNMLEVVLLIGGWPSVPYRGFYGRYQAFGPPVVYDPEEILTGETSDPGLVESDLPADSGHLFDLMAEEPEDNEKMDVFHHPVTTELVFPPTLSVSTSGTAQAQGGQVTSSDRPPIQSLSLAPHKLRPPNHTSPGTPGEVLEGSSPQDEGEGEEESANGHNHSPSPVPLPREESETDQSDSEPNVMEPQSDRRGNFNTRNLSESPHLPGDHLFEVAVEVTFSQDLDESWDHVARSLLLSVKALISDQLKALQTPLSMSSKRIKRLNAGALFILWVQLSQEPGDLKVHGVIHATLQGLIATDVIESRSGAVIVSVSTADVNECGTQLVLCDVNADCVNWFGSYSCRCRPGFRDVSRLGSGGTVCIDMTSTGFGSGLAAETKGVYVLFFLLSSLVLMLLAAAGLLYHRHRRGAFQVHCQSTGNVSDPNNNRHRDNCGPAELPPLPPPPPARGLRESWPRVKECCPAVELPLLRFSPLMMEGYKEPQERGKI</sequence>
<dbReference type="GO" id="GO:0006629">
    <property type="term" value="P:lipid metabolic process"/>
    <property type="evidence" value="ECO:0007669"/>
    <property type="project" value="UniProtKB-KW"/>
</dbReference>
<dbReference type="InterPro" id="IPR018097">
    <property type="entry name" value="EGF_Ca-bd_CS"/>
</dbReference>
<dbReference type="InterPro" id="IPR049883">
    <property type="entry name" value="NOTCH1_EGF-like"/>
</dbReference>
<dbReference type="Gene3D" id="2.10.25.10">
    <property type="entry name" value="Laminin"/>
    <property type="match status" value="1"/>
</dbReference>
<dbReference type="Pfam" id="PF07645">
    <property type="entry name" value="EGF_CA"/>
    <property type="match status" value="1"/>
</dbReference>
<dbReference type="PROSITE" id="PS01187">
    <property type="entry name" value="EGF_CA"/>
    <property type="match status" value="1"/>
</dbReference>
<reference evidence="21 22" key="1">
    <citation type="submission" date="2019-04" db="EMBL/GenBank/DDBJ databases">
        <title>Chromosome genome assembly for Takifugu flavidus.</title>
        <authorList>
            <person name="Xiao S."/>
        </authorList>
    </citation>
    <scope>NUCLEOTIDE SEQUENCE [LARGE SCALE GENOMIC DNA]</scope>
    <source>
        <strain evidence="21">HTHZ2018</strain>
        <tissue evidence="21">Muscle</tissue>
    </source>
</reference>
<evidence type="ECO:0000256" key="4">
    <source>
        <dbReference type="ARBA" id="ARBA00022536"/>
    </source>
</evidence>
<dbReference type="SMART" id="SM00179">
    <property type="entry name" value="EGF_CA"/>
    <property type="match status" value="1"/>
</dbReference>
<dbReference type="SUPFAM" id="SSF57196">
    <property type="entry name" value="EGF/Laminin"/>
    <property type="match status" value="1"/>
</dbReference>
<feature type="transmembrane region" description="Helical" evidence="19">
    <location>
        <begin position="744"/>
        <end position="766"/>
    </location>
</feature>
<dbReference type="GO" id="GO:0030855">
    <property type="term" value="P:epithelial cell differentiation"/>
    <property type="evidence" value="ECO:0007669"/>
    <property type="project" value="UniProtKB-ARBA"/>
</dbReference>
<comment type="caution">
    <text evidence="17">Lacks conserved residue(s) required for the propagation of feature annotation.</text>
</comment>
<name>A0A5C6MWC9_9TELE</name>
<evidence type="ECO:0000256" key="16">
    <source>
        <dbReference type="ARBA" id="ARBA00023180"/>
    </source>
</evidence>
<evidence type="ECO:0000256" key="18">
    <source>
        <dbReference type="SAM" id="MobiDB-lite"/>
    </source>
</evidence>
<keyword evidence="16" id="KW-0325">Glycoprotein</keyword>
<organism evidence="21 22">
    <name type="scientific">Takifugu flavidus</name>
    <name type="common">sansaifugu</name>
    <dbReference type="NCBI Taxonomy" id="433684"/>
    <lineage>
        <taxon>Eukaryota</taxon>
        <taxon>Metazoa</taxon>
        <taxon>Chordata</taxon>
        <taxon>Craniata</taxon>
        <taxon>Vertebrata</taxon>
        <taxon>Euteleostomi</taxon>
        <taxon>Actinopterygii</taxon>
        <taxon>Neopterygii</taxon>
        <taxon>Teleostei</taxon>
        <taxon>Neoteleostei</taxon>
        <taxon>Acanthomorphata</taxon>
        <taxon>Eupercaria</taxon>
        <taxon>Tetraodontiformes</taxon>
        <taxon>Tetradontoidea</taxon>
        <taxon>Tetraodontidae</taxon>
        <taxon>Takifugu</taxon>
    </lineage>
</organism>
<evidence type="ECO:0000313" key="21">
    <source>
        <dbReference type="EMBL" id="TWW59099.1"/>
    </source>
</evidence>
<gene>
    <name evidence="21" type="ORF">D4764_06G0006290</name>
</gene>
<accession>A0A5C6MWC9</accession>
<dbReference type="InterPro" id="IPR001881">
    <property type="entry name" value="EGF-like_Ca-bd_dom"/>
</dbReference>
<keyword evidence="8" id="KW-0732">Signal</keyword>
<dbReference type="Gene3D" id="2.60.120.290">
    <property type="entry name" value="Spermadhesin, CUB domain"/>
    <property type="match status" value="1"/>
</dbReference>
<feature type="region of interest" description="Disordered" evidence="18">
    <location>
        <begin position="784"/>
        <end position="813"/>
    </location>
</feature>
<comment type="pathway">
    <text evidence="2">Protein modification; protein glycosylation.</text>
</comment>
<evidence type="ECO:0000259" key="20">
    <source>
        <dbReference type="PROSITE" id="PS01180"/>
    </source>
</evidence>
<dbReference type="GO" id="GO:0005509">
    <property type="term" value="F:calcium ion binding"/>
    <property type="evidence" value="ECO:0007669"/>
    <property type="project" value="InterPro"/>
</dbReference>
<dbReference type="Pfam" id="PF01762">
    <property type="entry name" value="Galactosyl_T"/>
    <property type="match status" value="1"/>
</dbReference>
<proteinExistence type="inferred from homology"/>
<dbReference type="EMBL" id="RHFK02000019">
    <property type="protein sequence ID" value="TWW59099.1"/>
    <property type="molecule type" value="Genomic_DNA"/>
</dbReference>
<dbReference type="PROSITE" id="PS01180">
    <property type="entry name" value="CUB"/>
    <property type="match status" value="1"/>
</dbReference>
<keyword evidence="22" id="KW-1185">Reference proteome</keyword>
<keyword evidence="12" id="KW-0333">Golgi apparatus</keyword>
<evidence type="ECO:0000256" key="11">
    <source>
        <dbReference type="ARBA" id="ARBA00022989"/>
    </source>
</evidence>
<dbReference type="CDD" id="cd00054">
    <property type="entry name" value="EGF_CA"/>
    <property type="match status" value="1"/>
</dbReference>
<evidence type="ECO:0000313" key="22">
    <source>
        <dbReference type="Proteomes" id="UP000324091"/>
    </source>
</evidence>
<dbReference type="InterPro" id="IPR000859">
    <property type="entry name" value="CUB_dom"/>
</dbReference>
<keyword evidence="14 19" id="KW-0472">Membrane</keyword>
<dbReference type="PROSITE" id="PS00010">
    <property type="entry name" value="ASX_HYDROXYL"/>
    <property type="match status" value="1"/>
</dbReference>
<keyword evidence="9" id="KW-0677">Repeat</keyword>
<feature type="compositionally biased region" description="Pro residues" evidence="18">
    <location>
        <begin position="800"/>
        <end position="810"/>
    </location>
</feature>
<dbReference type="InterPro" id="IPR035914">
    <property type="entry name" value="Sperma_CUB_dom_sf"/>
</dbReference>
<dbReference type="SMART" id="SM00181">
    <property type="entry name" value="EGF"/>
    <property type="match status" value="1"/>
</dbReference>
<evidence type="ECO:0000256" key="13">
    <source>
        <dbReference type="ARBA" id="ARBA00023098"/>
    </source>
</evidence>
<dbReference type="FunFam" id="2.10.25.10:FF:000038">
    <property type="entry name" value="Fibrillin 2"/>
    <property type="match status" value="1"/>
</dbReference>
<dbReference type="Gene3D" id="3.90.550.50">
    <property type="match status" value="1"/>
</dbReference>
<dbReference type="Pfam" id="PF00431">
    <property type="entry name" value="CUB"/>
    <property type="match status" value="1"/>
</dbReference>
<evidence type="ECO:0000256" key="5">
    <source>
        <dbReference type="ARBA" id="ARBA00022676"/>
    </source>
</evidence>
<dbReference type="InterPro" id="IPR000152">
    <property type="entry name" value="EGF-type_Asp/Asn_hydroxyl_site"/>
</dbReference>
<feature type="compositionally biased region" description="Polar residues" evidence="18">
    <location>
        <begin position="457"/>
        <end position="482"/>
    </location>
</feature>
<evidence type="ECO:0000256" key="7">
    <source>
        <dbReference type="ARBA" id="ARBA00022692"/>
    </source>
</evidence>
<dbReference type="SUPFAM" id="SSF49854">
    <property type="entry name" value="Spermadhesin, CUB domain"/>
    <property type="match status" value="1"/>
</dbReference>
<dbReference type="Proteomes" id="UP000324091">
    <property type="component" value="Chromosome 6"/>
</dbReference>
<evidence type="ECO:0000256" key="19">
    <source>
        <dbReference type="SAM" id="Phobius"/>
    </source>
</evidence>
<dbReference type="PANTHER" id="PTHR11214:SF25">
    <property type="entry name" value="N-ACETYLLACTOSAMINIDE BETA-1,3-N-ACETYLGLUCOSAMINYLTRANSFERASE 2"/>
    <property type="match status" value="1"/>
</dbReference>
<evidence type="ECO:0000256" key="10">
    <source>
        <dbReference type="ARBA" id="ARBA00022968"/>
    </source>
</evidence>
<keyword evidence="7 19" id="KW-0812">Transmembrane</keyword>
<dbReference type="SMART" id="SM00042">
    <property type="entry name" value="CUB"/>
    <property type="match status" value="1"/>
</dbReference>
<keyword evidence="10" id="KW-0735">Signal-anchor</keyword>
<keyword evidence="15" id="KW-1015">Disulfide bond</keyword>
<dbReference type="AlphaFoldDB" id="A0A5C6MWC9"/>
<keyword evidence="4" id="KW-0245">EGF-like domain</keyword>
<feature type="region of interest" description="Disordered" evidence="18">
    <location>
        <begin position="457"/>
        <end position="570"/>
    </location>
</feature>